<dbReference type="InterPro" id="IPR027417">
    <property type="entry name" value="P-loop_NTPase"/>
</dbReference>
<protein>
    <recommendedName>
        <fullName evidence="5">DNA 3'-5' helicase II</fullName>
    </recommendedName>
</protein>
<keyword evidence="1" id="KW-0547">Nucleotide-binding</keyword>
<dbReference type="EMBL" id="JNHK01000088">
    <property type="protein sequence ID" value="KDS37284.1"/>
    <property type="molecule type" value="Genomic_DNA"/>
</dbReference>
<dbReference type="GO" id="GO:0005829">
    <property type="term" value="C:cytosol"/>
    <property type="evidence" value="ECO:0007669"/>
    <property type="project" value="TreeGrafter"/>
</dbReference>
<dbReference type="PANTHER" id="PTHR11070:SF2">
    <property type="entry name" value="ATP-DEPENDENT DNA HELICASE SRS2"/>
    <property type="match status" value="1"/>
</dbReference>
<keyword evidence="3 7" id="KW-0347">Helicase</keyword>
<proteinExistence type="predicted"/>
<dbReference type="GO" id="GO:0005524">
    <property type="term" value="F:ATP binding"/>
    <property type="evidence" value="ECO:0007669"/>
    <property type="project" value="UniProtKB-KW"/>
</dbReference>
<evidence type="ECO:0000259" key="6">
    <source>
        <dbReference type="Pfam" id="PF13361"/>
    </source>
</evidence>
<reference evidence="7 8" key="1">
    <citation type="submission" date="2014-04" db="EMBL/GenBank/DDBJ databases">
        <authorList>
            <person name="Sears C."/>
            <person name="Carroll K."/>
            <person name="Sack B.R."/>
            <person name="Qadri F."/>
            <person name="Myers L.L."/>
            <person name="Chung G.-T."/>
            <person name="Escheverria P."/>
            <person name="Fraser C.M."/>
            <person name="Sadzewicz L."/>
            <person name="Shefchek K.A."/>
            <person name="Tallon L."/>
            <person name="Das S.P."/>
            <person name="Daugherty S."/>
            <person name="Mongodin E.F."/>
        </authorList>
    </citation>
    <scope>NUCLEOTIDE SEQUENCE [LARGE SCALE GENOMIC DNA]</scope>
    <source>
        <strain evidence="7 8">3776 D15 i</strain>
    </source>
</reference>
<dbReference type="PANTHER" id="PTHR11070">
    <property type="entry name" value="UVRD / RECB / PCRA DNA HELICASE FAMILY MEMBER"/>
    <property type="match status" value="1"/>
</dbReference>
<dbReference type="Proteomes" id="UP000027850">
    <property type="component" value="Unassembled WGS sequence"/>
</dbReference>
<dbReference type="Pfam" id="PF13245">
    <property type="entry name" value="AAA_19"/>
    <property type="match status" value="1"/>
</dbReference>
<name>A0AB34LAZ3_PARDI</name>
<dbReference type="GO" id="GO:0033202">
    <property type="term" value="C:DNA helicase complex"/>
    <property type="evidence" value="ECO:0007669"/>
    <property type="project" value="TreeGrafter"/>
</dbReference>
<dbReference type="Gene3D" id="3.40.50.300">
    <property type="entry name" value="P-loop containing nucleotide triphosphate hydrolases"/>
    <property type="match status" value="3"/>
</dbReference>
<keyword evidence="2" id="KW-0378">Hydrolase</keyword>
<dbReference type="SUPFAM" id="SSF52540">
    <property type="entry name" value="P-loop containing nucleoside triphosphate hydrolases"/>
    <property type="match status" value="1"/>
</dbReference>
<comment type="caution">
    <text evidence="7">The sequence shown here is derived from an EMBL/GenBank/DDBJ whole genome shotgun (WGS) entry which is preliminary data.</text>
</comment>
<evidence type="ECO:0000256" key="4">
    <source>
        <dbReference type="ARBA" id="ARBA00022840"/>
    </source>
</evidence>
<evidence type="ECO:0000313" key="7">
    <source>
        <dbReference type="EMBL" id="KDS37284.1"/>
    </source>
</evidence>
<dbReference type="GO" id="GO:0016787">
    <property type="term" value="F:hydrolase activity"/>
    <property type="evidence" value="ECO:0007669"/>
    <property type="project" value="UniProtKB-KW"/>
</dbReference>
<keyword evidence="4" id="KW-0067">ATP-binding</keyword>
<evidence type="ECO:0000256" key="3">
    <source>
        <dbReference type="ARBA" id="ARBA00022806"/>
    </source>
</evidence>
<evidence type="ECO:0000256" key="5">
    <source>
        <dbReference type="ARBA" id="ARBA00034923"/>
    </source>
</evidence>
<dbReference type="GO" id="GO:0003677">
    <property type="term" value="F:DNA binding"/>
    <property type="evidence" value="ECO:0007669"/>
    <property type="project" value="InterPro"/>
</dbReference>
<dbReference type="InterPro" id="IPR000212">
    <property type="entry name" value="DNA_helicase_UvrD/REP"/>
</dbReference>
<dbReference type="InterPro" id="IPR014017">
    <property type="entry name" value="DNA_helicase_UvrD-like_C"/>
</dbReference>
<evidence type="ECO:0000256" key="2">
    <source>
        <dbReference type="ARBA" id="ARBA00022801"/>
    </source>
</evidence>
<evidence type="ECO:0000256" key="1">
    <source>
        <dbReference type="ARBA" id="ARBA00022741"/>
    </source>
</evidence>
<sequence length="381" mass="43437">MKWLVDYGILDDQQKNFVDNVDIDQQNIWIKGFPGSGKSVLLAYVFKRIINKNPKPRVVVVLFTHALIAMYEAAFQEMGLKAKIQTYFQFRKSREEYDYILCDEVQDLTPSILDEMNQRAKHVIVAGDENQSIYECDPQTQEKTVEPNQINTLLKAISFQLNIIHRLTKSIRSAVNKVFPKLNIFTSPIDLTKIDIGVRLCEALNMDEEVKYIEKEGRKAIRVHEGVVVLFPTHREILSFINKLLVLNDKLEYSGIKLDDQLNLYLSDSGIPIQYVGNGYGSFIDNNIIAVMTYHSSKGLDFDHVFIPGMSSGRFIAKDVEIAKRLFLVAMTRSRKNLYITYSGNLHGSVQRFSNDCNKIDIHNYLEGQTSFSGSGIFGGI</sequence>
<dbReference type="GO" id="GO:0043138">
    <property type="term" value="F:3'-5' DNA helicase activity"/>
    <property type="evidence" value="ECO:0007669"/>
    <property type="project" value="TreeGrafter"/>
</dbReference>
<dbReference type="AlphaFoldDB" id="A0AB34LAZ3"/>
<dbReference type="GO" id="GO:0000725">
    <property type="term" value="P:recombinational repair"/>
    <property type="evidence" value="ECO:0007669"/>
    <property type="project" value="TreeGrafter"/>
</dbReference>
<dbReference type="RefSeq" id="WP_036614297.1">
    <property type="nucleotide sequence ID" value="NZ_JNHK01000088.1"/>
</dbReference>
<feature type="domain" description="UvrD-like helicase C-terminal" evidence="6">
    <location>
        <begin position="283"/>
        <end position="343"/>
    </location>
</feature>
<evidence type="ECO:0000313" key="8">
    <source>
        <dbReference type="Proteomes" id="UP000027850"/>
    </source>
</evidence>
<organism evidence="7 8">
    <name type="scientific">Parabacteroides distasonis str. 3776 D15 i</name>
    <dbReference type="NCBI Taxonomy" id="1339342"/>
    <lineage>
        <taxon>Bacteria</taxon>
        <taxon>Pseudomonadati</taxon>
        <taxon>Bacteroidota</taxon>
        <taxon>Bacteroidia</taxon>
        <taxon>Bacteroidales</taxon>
        <taxon>Tannerellaceae</taxon>
        <taxon>Parabacteroides</taxon>
    </lineage>
</organism>
<accession>A0AB34LAZ3</accession>
<gene>
    <name evidence="7" type="ORF">M091_0423</name>
</gene>
<dbReference type="Pfam" id="PF13361">
    <property type="entry name" value="UvrD_C"/>
    <property type="match status" value="1"/>
</dbReference>